<organism evidence="1">
    <name type="scientific">Tanacetum cinerariifolium</name>
    <name type="common">Dalmatian daisy</name>
    <name type="synonym">Chrysanthemum cinerariifolium</name>
    <dbReference type="NCBI Taxonomy" id="118510"/>
    <lineage>
        <taxon>Eukaryota</taxon>
        <taxon>Viridiplantae</taxon>
        <taxon>Streptophyta</taxon>
        <taxon>Embryophyta</taxon>
        <taxon>Tracheophyta</taxon>
        <taxon>Spermatophyta</taxon>
        <taxon>Magnoliopsida</taxon>
        <taxon>eudicotyledons</taxon>
        <taxon>Gunneridae</taxon>
        <taxon>Pentapetalae</taxon>
        <taxon>asterids</taxon>
        <taxon>campanulids</taxon>
        <taxon>Asterales</taxon>
        <taxon>Asteraceae</taxon>
        <taxon>Asteroideae</taxon>
        <taxon>Anthemideae</taxon>
        <taxon>Anthemidinae</taxon>
        <taxon>Tanacetum</taxon>
    </lineage>
</organism>
<dbReference type="EMBL" id="BKCJ011131487">
    <property type="protein sequence ID" value="GFC91396.1"/>
    <property type="molecule type" value="Genomic_DNA"/>
</dbReference>
<accession>A0A699S1S9</accession>
<protein>
    <submittedName>
        <fullName evidence="1">Uncharacterized protein</fullName>
    </submittedName>
</protein>
<feature type="non-terminal residue" evidence="1">
    <location>
        <position position="67"/>
    </location>
</feature>
<dbReference type="AlphaFoldDB" id="A0A699S1S9"/>
<reference evidence="1" key="1">
    <citation type="journal article" date="2019" name="Sci. Rep.">
        <title>Draft genome of Tanacetum cinerariifolium, the natural source of mosquito coil.</title>
        <authorList>
            <person name="Yamashiro T."/>
            <person name="Shiraishi A."/>
            <person name="Satake H."/>
            <person name="Nakayama K."/>
        </authorList>
    </citation>
    <scope>NUCLEOTIDE SEQUENCE</scope>
</reference>
<comment type="caution">
    <text evidence="1">The sequence shown here is derived from an EMBL/GenBank/DDBJ whole genome shotgun (WGS) entry which is preliminary data.</text>
</comment>
<sequence>MDGSLSNQFREGRISFWLVHQDRLHQYQEENQASKGSLCVTTAKARVTCLSSAQNPGGSAMLNGSRT</sequence>
<name>A0A699S1S9_TANCI</name>
<evidence type="ECO:0000313" key="1">
    <source>
        <dbReference type="EMBL" id="GFC91396.1"/>
    </source>
</evidence>
<proteinExistence type="predicted"/>
<gene>
    <name evidence="1" type="ORF">Tci_863366</name>
</gene>